<proteinExistence type="predicted"/>
<dbReference type="PANTHER" id="PTHR42305:SF1">
    <property type="entry name" value="MEMBRANE PROTEIN RV1733C-RELATED"/>
    <property type="match status" value="1"/>
</dbReference>
<reference evidence="2 3" key="1">
    <citation type="submission" date="2020-08" db="EMBL/GenBank/DDBJ databases">
        <title>Sequencing the genomes of 1000 actinobacteria strains.</title>
        <authorList>
            <person name="Klenk H.-P."/>
        </authorList>
    </citation>
    <scope>NUCLEOTIDE SEQUENCE [LARGE SCALE GENOMIC DNA]</scope>
    <source>
        <strain evidence="2 3">DSM 45823</strain>
    </source>
</reference>
<keyword evidence="1" id="KW-1133">Transmembrane helix</keyword>
<dbReference type="PANTHER" id="PTHR42305">
    <property type="entry name" value="MEMBRANE PROTEIN RV1733C-RELATED"/>
    <property type="match status" value="1"/>
</dbReference>
<keyword evidence="1" id="KW-0472">Membrane</keyword>
<keyword evidence="1" id="KW-0812">Transmembrane</keyword>
<name>A0A7W3N3B4_9ACTN</name>
<dbReference type="Proteomes" id="UP000539313">
    <property type="component" value="Unassembled WGS sequence"/>
</dbReference>
<dbReference type="RefSeq" id="WP_182707595.1">
    <property type="nucleotide sequence ID" value="NZ_JACJII010000001.1"/>
</dbReference>
<feature type="transmembrane region" description="Helical" evidence="1">
    <location>
        <begin position="36"/>
        <end position="57"/>
    </location>
</feature>
<sequence length="198" mass="22228">MRRPEGGRAPTRLGRLRRRFGFDRNGMRRRVDRAQWAVGVVLTAVFLLTAPLLAVWAGSWAYDSGMRAERHQHATRWEVTATVTGPGGVTGDRYLHKTVQATWRAPDGSVRAGRIPAWKNAEAGAHRRIWVDRSGDPVARPRPHSRTLVDTAYAAGGGALGVGLPLLGVYWLVRRHCDRIRYALWDAEWARIDPHRIS</sequence>
<accession>A0A7W3N3B4</accession>
<gene>
    <name evidence="2" type="ORF">HNR21_005688</name>
</gene>
<dbReference type="AlphaFoldDB" id="A0A7W3N3B4"/>
<comment type="caution">
    <text evidence="2">The sequence shown here is derived from an EMBL/GenBank/DDBJ whole genome shotgun (WGS) entry which is preliminary data.</text>
</comment>
<evidence type="ECO:0000313" key="3">
    <source>
        <dbReference type="Proteomes" id="UP000539313"/>
    </source>
</evidence>
<dbReference type="EMBL" id="JACJII010000001">
    <property type="protein sequence ID" value="MBA9006806.1"/>
    <property type="molecule type" value="Genomic_DNA"/>
</dbReference>
<keyword evidence="3" id="KW-1185">Reference proteome</keyword>
<protein>
    <submittedName>
        <fullName evidence="2">Uncharacterized protein</fullName>
    </submittedName>
</protein>
<evidence type="ECO:0000313" key="2">
    <source>
        <dbReference type="EMBL" id="MBA9006806.1"/>
    </source>
</evidence>
<dbReference type="InterPro" id="IPR039708">
    <property type="entry name" value="MT1774/Rv1733c-like"/>
</dbReference>
<organism evidence="2 3">
    <name type="scientific">Thermomonospora cellulosilytica</name>
    <dbReference type="NCBI Taxonomy" id="1411118"/>
    <lineage>
        <taxon>Bacteria</taxon>
        <taxon>Bacillati</taxon>
        <taxon>Actinomycetota</taxon>
        <taxon>Actinomycetes</taxon>
        <taxon>Streptosporangiales</taxon>
        <taxon>Thermomonosporaceae</taxon>
        <taxon>Thermomonospora</taxon>
    </lineage>
</organism>
<evidence type="ECO:0000256" key="1">
    <source>
        <dbReference type="SAM" id="Phobius"/>
    </source>
</evidence>
<feature type="transmembrane region" description="Helical" evidence="1">
    <location>
        <begin position="152"/>
        <end position="173"/>
    </location>
</feature>